<reference evidence="1" key="1">
    <citation type="journal article" date="2020" name="bioRxiv">
        <title>A rank-normalized archaeal taxonomy based on genome phylogeny resolves widespread incomplete and uneven classifications.</title>
        <authorList>
            <person name="Rinke C."/>
            <person name="Chuvochina M."/>
            <person name="Mussig A.J."/>
            <person name="Chaumeil P.-A."/>
            <person name="Waite D.W."/>
            <person name="Whitman W.B."/>
            <person name="Parks D.H."/>
            <person name="Hugenholtz P."/>
        </authorList>
    </citation>
    <scope>NUCLEOTIDE SEQUENCE</scope>
    <source>
        <strain evidence="1">UBA12518</strain>
    </source>
</reference>
<accession>A0A832RXL8</accession>
<dbReference type="Proteomes" id="UP000600363">
    <property type="component" value="Unassembled WGS sequence"/>
</dbReference>
<protein>
    <submittedName>
        <fullName evidence="1">Uncharacterized protein</fullName>
    </submittedName>
</protein>
<organism evidence="1 2">
    <name type="scientific">Methermicoccus shengliensis</name>
    <dbReference type="NCBI Taxonomy" id="660064"/>
    <lineage>
        <taxon>Archaea</taxon>
        <taxon>Methanobacteriati</taxon>
        <taxon>Methanobacteriota</taxon>
        <taxon>Stenosarchaea group</taxon>
        <taxon>Methanomicrobia</taxon>
        <taxon>Methanosarcinales</taxon>
        <taxon>Methermicoccaceae</taxon>
        <taxon>Methermicoccus</taxon>
    </lineage>
</organism>
<sequence>MDIALLWDSKLLMERYIAEHVPSSARIEPLVLASPFAPRAKVLIIPTGFAEPKYTKIGGQLSRLKGVFTSFVERGGVLVVFGALRSTRLEFLPEPIEYVSKYGARNLRFEDGACQIVDEVHAECDGYLLPEKKSGWRVLCRDEFEKIVTASLEHGRGVVIATTIHELPSPAFLRCIVERSQMG</sequence>
<dbReference type="RefSeq" id="WP_157203025.1">
    <property type="nucleotide sequence ID" value="NZ_DUIH01000021.1"/>
</dbReference>
<dbReference type="AlphaFoldDB" id="A0A832RXL8"/>
<comment type="caution">
    <text evidence="1">The sequence shown here is derived from an EMBL/GenBank/DDBJ whole genome shotgun (WGS) entry which is preliminary data.</text>
</comment>
<gene>
    <name evidence="1" type="ORF">HA299_06335</name>
</gene>
<evidence type="ECO:0000313" key="2">
    <source>
        <dbReference type="Proteomes" id="UP000600363"/>
    </source>
</evidence>
<dbReference type="EMBL" id="DUIH01000021">
    <property type="protein sequence ID" value="HIH70209.1"/>
    <property type="molecule type" value="Genomic_DNA"/>
</dbReference>
<proteinExistence type="predicted"/>
<name>A0A832RXL8_9EURY</name>
<evidence type="ECO:0000313" key="1">
    <source>
        <dbReference type="EMBL" id="HIH70209.1"/>
    </source>
</evidence>